<reference evidence="2 3" key="1">
    <citation type="submission" date="2024-02" db="EMBL/GenBank/DDBJ databases">
        <title>Bacterial strain from lacustrine sediment.</title>
        <authorList>
            <person name="Petit C."/>
            <person name="Fadhlaoui K."/>
        </authorList>
    </citation>
    <scope>NUCLEOTIDE SEQUENCE [LARGE SCALE GENOMIC DNA]</scope>
    <source>
        <strain evidence="2 3">IPX-CK</strain>
    </source>
</reference>
<name>A0ABZ3F051_9FIRM</name>
<keyword evidence="1" id="KW-0175">Coiled coil</keyword>
<evidence type="ECO:0000313" key="2">
    <source>
        <dbReference type="EMBL" id="XAH75911.1"/>
    </source>
</evidence>
<accession>A0ABZ3F051</accession>
<dbReference type="RefSeq" id="WP_342759487.1">
    <property type="nucleotide sequence ID" value="NZ_CP146256.1"/>
</dbReference>
<dbReference type="EMBL" id="CP146256">
    <property type="protein sequence ID" value="XAH75911.1"/>
    <property type="molecule type" value="Genomic_DNA"/>
</dbReference>
<proteinExistence type="predicted"/>
<sequence length="221" mass="25361">MFILTDGKNYVMENPMKMGEYLSTTSPVQATEFSYKQARGLQQRKGKKYSWIREYQIVDTNTGESLVKTNYKGNGGVYIGEKDIDFDESILGKIVEETESILGLAGWDAQQLNTYKNLLEAALSKYDSAESDISHALQKYKEDNNGKKPQAHKIAKIGYLLDDIRDKHKKIKQCLNYIRVMQDAITYKYDIGKIKLELSKAKYSDYKGRTEYYEIALEILG</sequence>
<dbReference type="Proteomes" id="UP001451571">
    <property type="component" value="Chromosome"/>
</dbReference>
<evidence type="ECO:0000256" key="1">
    <source>
        <dbReference type="SAM" id="Coils"/>
    </source>
</evidence>
<evidence type="ECO:0000313" key="3">
    <source>
        <dbReference type="Proteomes" id="UP001451571"/>
    </source>
</evidence>
<feature type="coiled-coil region" evidence="1">
    <location>
        <begin position="112"/>
        <end position="139"/>
    </location>
</feature>
<organism evidence="2 3">
    <name type="scientific">Kineothrix sedimenti</name>
    <dbReference type="NCBI Taxonomy" id="3123317"/>
    <lineage>
        <taxon>Bacteria</taxon>
        <taxon>Bacillati</taxon>
        <taxon>Bacillota</taxon>
        <taxon>Clostridia</taxon>
        <taxon>Lachnospirales</taxon>
        <taxon>Lachnospiraceae</taxon>
        <taxon>Kineothrix</taxon>
    </lineage>
</organism>
<keyword evidence="3" id="KW-1185">Reference proteome</keyword>
<protein>
    <submittedName>
        <fullName evidence="2">Uncharacterized protein</fullName>
    </submittedName>
</protein>
<gene>
    <name evidence="2" type="ORF">V6984_09190</name>
</gene>